<dbReference type="GO" id="GO:0003917">
    <property type="term" value="F:DNA topoisomerase type I (single strand cut, ATP-independent) activity"/>
    <property type="evidence" value="ECO:0007669"/>
    <property type="project" value="UniProtKB-EC"/>
</dbReference>
<feature type="domain" description="Toprim" evidence="11">
    <location>
        <begin position="1"/>
        <end position="98"/>
    </location>
</feature>
<dbReference type="Gene3D" id="2.70.20.10">
    <property type="entry name" value="Topoisomerase I, domain 3"/>
    <property type="match status" value="1"/>
</dbReference>
<dbReference type="GO" id="GO:0043597">
    <property type="term" value="C:cytoplasmic replication fork"/>
    <property type="evidence" value="ECO:0007669"/>
    <property type="project" value="TreeGrafter"/>
</dbReference>
<dbReference type="GO" id="GO:0006265">
    <property type="term" value="P:DNA topological change"/>
    <property type="evidence" value="ECO:0007669"/>
    <property type="project" value="InterPro"/>
</dbReference>
<keyword evidence="4" id="KW-0799">Topoisomerase</keyword>
<keyword evidence="6 13" id="KW-0413">Isomerase</keyword>
<evidence type="ECO:0000256" key="2">
    <source>
        <dbReference type="ARBA" id="ARBA00009446"/>
    </source>
</evidence>
<dbReference type="SMART" id="SM00437">
    <property type="entry name" value="TOP1Ac"/>
    <property type="match status" value="1"/>
</dbReference>
<evidence type="ECO:0000256" key="6">
    <source>
        <dbReference type="ARBA" id="ARBA00023235"/>
    </source>
</evidence>
<evidence type="ECO:0000259" key="11">
    <source>
        <dbReference type="PROSITE" id="PS50880"/>
    </source>
</evidence>
<dbReference type="InterPro" id="IPR003601">
    <property type="entry name" value="Topo_IA_2"/>
</dbReference>
<evidence type="ECO:0000313" key="13">
    <source>
        <dbReference type="EMBL" id="GCB36689.1"/>
    </source>
</evidence>
<dbReference type="InterPro" id="IPR013497">
    <property type="entry name" value="Topo_IA_cen"/>
</dbReference>
<name>A0A401LYS3_9BACE</name>
<keyword evidence="14" id="KW-1185">Reference proteome</keyword>
<dbReference type="Pfam" id="PF01751">
    <property type="entry name" value="Toprim"/>
    <property type="match status" value="1"/>
</dbReference>
<dbReference type="PROSITE" id="PS50880">
    <property type="entry name" value="TOPRIM"/>
    <property type="match status" value="1"/>
</dbReference>
<sequence length="647" mass="72926">MALALPQDYGIVHVEKEMLPIIPDPFKLVVRQIKTEDGYKADPTALKQLEVIRKLLGQADQVISCTDAGREGELIMRYVLEYLGYHKETKRLWISSMTEKSIREGFDSLKSSKEFDNLYRAAKARRESDWVVGMNASLSLSMAAGKSNYSLGRVQTPALGMICRRYLDNRDFIAKPYYLLQLRTTKAGKELVLTCTGKYDTPEKLDVDRKKVYEETTAKVVQVEKKEVPEEAPLLYDLTALQRSANTKLGLTAEQTLNIAQKLYEGGYISYPRTGCSYITEDIFEQVPSLIGLLKQHPRFTWHAENLCNQPLNRHCVDDSKMTDHHALIITENYPQRLSLDEQNIYSMIAGRMLEAFSGKCLKETVSVQADCNGVLFGIKGSQIKVPGWRGIYNEPSEKEEGSLLPEFQEDEILPVLGIDTLVKKTKPQPIFTEASLLAAMEGCGRTLDDEKEKEAMEDSGLGTPATRAGIIELLIARHYVERNGRSLIPTPKGLEVYDIVKEKMIANVSMTGGWECALHEIETGKVSTETFTQSINSYTQQITSELLALKLNHPDLPHCNCPKCGAETIIVFNKVAKCSDPNCGFLLFRTFNGRELTDNQMLLLLSGKRTGYLKFTSKKGKKYEASLELDDNYRIEMTFKDNKPKK</sequence>
<dbReference type="InterPro" id="IPR003602">
    <property type="entry name" value="Topo_IA_DNA-bd_dom"/>
</dbReference>
<dbReference type="EC" id="5.6.2.1" evidence="3"/>
<dbReference type="Pfam" id="PF13342">
    <property type="entry name" value="Toprim_Crpt"/>
    <property type="match status" value="1"/>
</dbReference>
<comment type="catalytic activity">
    <reaction evidence="1">
        <text>ATP-independent breakage of single-stranded DNA, followed by passage and rejoining.</text>
        <dbReference type="EC" id="5.6.2.1"/>
    </reaction>
</comment>
<dbReference type="InterPro" id="IPR006171">
    <property type="entry name" value="TOPRIM_dom"/>
</dbReference>
<dbReference type="AlphaFoldDB" id="A0A401LYS3"/>
<dbReference type="SUPFAM" id="SSF56712">
    <property type="entry name" value="Prokaryotic type I DNA topoisomerase"/>
    <property type="match status" value="1"/>
</dbReference>
<dbReference type="Proteomes" id="UP000288079">
    <property type="component" value="Unassembled WGS sequence"/>
</dbReference>
<dbReference type="CDD" id="cd00186">
    <property type="entry name" value="TOP1Ac"/>
    <property type="match status" value="1"/>
</dbReference>
<evidence type="ECO:0000256" key="8">
    <source>
        <dbReference type="ARBA" id="ARBA00031985"/>
    </source>
</evidence>
<evidence type="ECO:0000256" key="1">
    <source>
        <dbReference type="ARBA" id="ARBA00000213"/>
    </source>
</evidence>
<dbReference type="Gene3D" id="1.10.460.10">
    <property type="entry name" value="Topoisomerase I, domain 2"/>
    <property type="match status" value="1"/>
</dbReference>
<dbReference type="Gene3D" id="1.10.290.10">
    <property type="entry name" value="Topoisomerase I, domain 4"/>
    <property type="match status" value="1"/>
</dbReference>
<reference evidence="13 14" key="1">
    <citation type="submission" date="2018-10" db="EMBL/GenBank/DDBJ databases">
        <title>Draft Genome Sequence of Bacteroides sp. KCTC 15687.</title>
        <authorList>
            <person name="Yu S.Y."/>
            <person name="Kim J.S."/>
            <person name="Oh B.S."/>
            <person name="Park S.H."/>
            <person name="Kang S.W."/>
            <person name="Park J.E."/>
            <person name="Choi S.H."/>
            <person name="Han K.I."/>
            <person name="Lee K.C."/>
            <person name="Eom M.K."/>
            <person name="Suh M.K."/>
            <person name="Lee D.H."/>
            <person name="Yoon H."/>
            <person name="Kim B."/>
            <person name="Yang S.J."/>
            <person name="Lee J.S."/>
            <person name="Lee J.H."/>
        </authorList>
    </citation>
    <scope>NUCLEOTIDE SEQUENCE [LARGE SCALE GENOMIC DNA]</scope>
    <source>
        <strain evidence="13 14">KCTC 15687</strain>
    </source>
</reference>
<evidence type="ECO:0000256" key="5">
    <source>
        <dbReference type="ARBA" id="ARBA00023125"/>
    </source>
</evidence>
<dbReference type="PANTHER" id="PTHR11390">
    <property type="entry name" value="PROKARYOTIC DNA TOPOISOMERASE"/>
    <property type="match status" value="1"/>
</dbReference>
<evidence type="ECO:0000259" key="12">
    <source>
        <dbReference type="PROSITE" id="PS52039"/>
    </source>
</evidence>
<evidence type="ECO:0000256" key="7">
    <source>
        <dbReference type="ARBA" id="ARBA00030003"/>
    </source>
</evidence>
<comment type="caution">
    <text evidence="13">The sequence shown here is derived from an EMBL/GenBank/DDBJ whole genome shotgun (WGS) entry which is preliminary data.</text>
</comment>
<dbReference type="Pfam" id="PF01131">
    <property type="entry name" value="Topoisom_bac"/>
    <property type="match status" value="1"/>
</dbReference>
<dbReference type="PANTHER" id="PTHR11390:SF21">
    <property type="entry name" value="DNA TOPOISOMERASE 3-ALPHA"/>
    <property type="match status" value="1"/>
</dbReference>
<dbReference type="EMBL" id="BHWB01000014">
    <property type="protein sequence ID" value="GCB36689.1"/>
    <property type="molecule type" value="Genomic_DNA"/>
</dbReference>
<dbReference type="InterPro" id="IPR023405">
    <property type="entry name" value="Topo_IA_core_domain"/>
</dbReference>
<organism evidence="13 14">
    <name type="scientific">Bacteroides faecalis</name>
    <dbReference type="NCBI Taxonomy" id="2447885"/>
    <lineage>
        <taxon>Bacteria</taxon>
        <taxon>Pseudomonadati</taxon>
        <taxon>Bacteroidota</taxon>
        <taxon>Bacteroidia</taxon>
        <taxon>Bacteroidales</taxon>
        <taxon>Bacteroidaceae</taxon>
        <taxon>Bacteroides</taxon>
    </lineage>
</organism>
<dbReference type="InterPro" id="IPR025589">
    <property type="entry name" value="Toprim_C_rpt"/>
</dbReference>
<evidence type="ECO:0000256" key="10">
    <source>
        <dbReference type="ARBA" id="ARBA00032877"/>
    </source>
</evidence>
<dbReference type="GO" id="GO:0006310">
    <property type="term" value="P:DNA recombination"/>
    <property type="evidence" value="ECO:0007669"/>
    <property type="project" value="TreeGrafter"/>
</dbReference>
<gene>
    <name evidence="13" type="ORF">KGMB02408_36340</name>
</gene>
<dbReference type="InterPro" id="IPR013824">
    <property type="entry name" value="Topo_IA_cen_sub1"/>
</dbReference>
<dbReference type="Gene3D" id="3.40.50.140">
    <property type="match status" value="1"/>
</dbReference>
<dbReference type="GO" id="GO:0006281">
    <property type="term" value="P:DNA repair"/>
    <property type="evidence" value="ECO:0007669"/>
    <property type="project" value="TreeGrafter"/>
</dbReference>
<comment type="similarity">
    <text evidence="2">Belongs to the type IA topoisomerase family.</text>
</comment>
<dbReference type="InterPro" id="IPR000380">
    <property type="entry name" value="Topo_IA"/>
</dbReference>
<dbReference type="PROSITE" id="PS52039">
    <property type="entry name" value="TOPO_IA_2"/>
    <property type="match status" value="1"/>
</dbReference>
<protein>
    <recommendedName>
        <fullName evidence="3">DNA topoisomerase</fullName>
        <ecNumber evidence="3">5.6.2.1</ecNumber>
    </recommendedName>
    <alternativeName>
        <fullName evidence="10">Omega-protein</fullName>
    </alternativeName>
    <alternativeName>
        <fullName evidence="9">Relaxing enzyme</fullName>
    </alternativeName>
    <alternativeName>
        <fullName evidence="7">Swivelase</fullName>
    </alternativeName>
    <alternativeName>
        <fullName evidence="8">Untwisting enzyme</fullName>
    </alternativeName>
</protein>
<dbReference type="PRINTS" id="PR00417">
    <property type="entry name" value="PRTPISMRASEI"/>
</dbReference>
<dbReference type="InterPro" id="IPR013825">
    <property type="entry name" value="Topo_IA_cen_sub2"/>
</dbReference>
<dbReference type="GO" id="GO:0003677">
    <property type="term" value="F:DNA binding"/>
    <property type="evidence" value="ECO:0007669"/>
    <property type="project" value="UniProtKB-KW"/>
</dbReference>
<dbReference type="SMART" id="SM00436">
    <property type="entry name" value="TOP1Bc"/>
    <property type="match status" value="1"/>
</dbReference>
<evidence type="ECO:0000256" key="4">
    <source>
        <dbReference type="ARBA" id="ARBA00023029"/>
    </source>
</evidence>
<evidence type="ECO:0000256" key="9">
    <source>
        <dbReference type="ARBA" id="ARBA00032235"/>
    </source>
</evidence>
<feature type="domain" description="Topo IA-type catalytic" evidence="12">
    <location>
        <begin position="115"/>
        <end position="544"/>
    </location>
</feature>
<evidence type="ECO:0000256" key="3">
    <source>
        <dbReference type="ARBA" id="ARBA00012891"/>
    </source>
</evidence>
<evidence type="ECO:0000313" key="14">
    <source>
        <dbReference type="Proteomes" id="UP000288079"/>
    </source>
</evidence>
<proteinExistence type="inferred from homology"/>
<keyword evidence="5" id="KW-0238">DNA-binding</keyword>
<dbReference type="InterPro" id="IPR013826">
    <property type="entry name" value="Topo_IA_cen_sub3"/>
</dbReference>
<accession>A0A401LYS3</accession>